<comment type="subcellular location">
    <subcellularLocation>
        <location evidence="1">Cell envelope</location>
    </subcellularLocation>
</comment>
<name>A0A5D0TP88_9ACTN</name>
<evidence type="ECO:0000259" key="6">
    <source>
        <dbReference type="PROSITE" id="PS50983"/>
    </source>
</evidence>
<feature type="chain" id="PRO_5039148454" evidence="5">
    <location>
        <begin position="20"/>
        <end position="338"/>
    </location>
</feature>
<evidence type="ECO:0000256" key="4">
    <source>
        <dbReference type="ARBA" id="ARBA00022729"/>
    </source>
</evidence>
<keyword evidence="8" id="KW-1185">Reference proteome</keyword>
<dbReference type="GO" id="GO:0030288">
    <property type="term" value="C:outer membrane-bounded periplasmic space"/>
    <property type="evidence" value="ECO:0007669"/>
    <property type="project" value="TreeGrafter"/>
</dbReference>
<evidence type="ECO:0000313" key="8">
    <source>
        <dbReference type="Proteomes" id="UP000322634"/>
    </source>
</evidence>
<comment type="similarity">
    <text evidence="2">Belongs to the bacterial solute-binding protein 8 family.</text>
</comment>
<dbReference type="PANTHER" id="PTHR30532:SF24">
    <property type="entry name" value="FERRIC ENTEROBACTIN-BINDING PERIPLASMIC PROTEIN FEPB"/>
    <property type="match status" value="1"/>
</dbReference>
<reference evidence="7 8" key="1">
    <citation type="submission" date="2019-08" db="EMBL/GenBank/DDBJ databases">
        <title>Actinomadura sp. nov. CYP1-5 isolated from mountain soil.</title>
        <authorList>
            <person name="Songsumanus A."/>
            <person name="Kuncharoen N."/>
            <person name="Kudo T."/>
            <person name="Yuki M."/>
            <person name="Igarashi Y."/>
            <person name="Tanasupawat S."/>
        </authorList>
    </citation>
    <scope>NUCLEOTIDE SEQUENCE [LARGE SCALE GENOMIC DNA]</scope>
    <source>
        <strain evidence="7 8">GKU157</strain>
    </source>
</reference>
<dbReference type="SUPFAM" id="SSF53807">
    <property type="entry name" value="Helical backbone' metal receptor"/>
    <property type="match status" value="1"/>
</dbReference>
<evidence type="ECO:0000256" key="1">
    <source>
        <dbReference type="ARBA" id="ARBA00004196"/>
    </source>
</evidence>
<evidence type="ECO:0000256" key="5">
    <source>
        <dbReference type="SAM" id="SignalP"/>
    </source>
</evidence>
<gene>
    <name evidence="7" type="ORF">FXF65_42245</name>
</gene>
<dbReference type="Pfam" id="PF01497">
    <property type="entry name" value="Peripla_BP_2"/>
    <property type="match status" value="1"/>
</dbReference>
<proteinExistence type="inferred from homology"/>
<dbReference type="PANTHER" id="PTHR30532">
    <property type="entry name" value="IRON III DICITRATE-BINDING PERIPLASMIC PROTEIN"/>
    <property type="match status" value="1"/>
</dbReference>
<dbReference type="EMBL" id="VSFF01000021">
    <property type="protein sequence ID" value="TYC07617.1"/>
    <property type="molecule type" value="Genomic_DNA"/>
</dbReference>
<sequence length="338" mass="35906">MRMIRIGAARLLVAAAVLAGLVTGCGDSGDGKAAPPAETAGFPVSLPNAWGTTKIDKRPTRVATVSEGDTSIALALGLTPVIAPDSEQGEPLTEYKKRALDGLGIAKLKTYKTTDGTDYEAIAAEAPDVILAVNSWQMDTDYAKLTPIAPVVTFANKQDADTLPWQDRLRTAAKALGMTGKAEQIVRANEKTVSDAVAAHPEFKGKTYAYAVVHPEQITYMSYADQDPGVFELLGLRKAPQARKYTAKANSVSLENLDHLDADLLLVAYPFGDEGLLSKSELESNKIFQSIPAVRAKRFAVLPTENGLAATLAYPDALSLPWVVQQLTPILAGIASAS</sequence>
<keyword evidence="4 5" id="KW-0732">Signal</keyword>
<dbReference type="Gene3D" id="3.40.50.1980">
    <property type="entry name" value="Nitrogenase molybdenum iron protein domain"/>
    <property type="match status" value="2"/>
</dbReference>
<dbReference type="PROSITE" id="PS51257">
    <property type="entry name" value="PROKAR_LIPOPROTEIN"/>
    <property type="match status" value="1"/>
</dbReference>
<dbReference type="InterPro" id="IPR002491">
    <property type="entry name" value="ABC_transptr_periplasmic_BD"/>
</dbReference>
<dbReference type="AlphaFoldDB" id="A0A5D0TP88"/>
<evidence type="ECO:0000313" key="7">
    <source>
        <dbReference type="EMBL" id="TYC07617.1"/>
    </source>
</evidence>
<dbReference type="OrthoDB" id="9797850at2"/>
<evidence type="ECO:0000256" key="2">
    <source>
        <dbReference type="ARBA" id="ARBA00008814"/>
    </source>
</evidence>
<organism evidence="7 8">
    <name type="scientific">Actinomadura syzygii</name>
    <dbReference type="NCBI Taxonomy" id="1427538"/>
    <lineage>
        <taxon>Bacteria</taxon>
        <taxon>Bacillati</taxon>
        <taxon>Actinomycetota</taxon>
        <taxon>Actinomycetes</taxon>
        <taxon>Streptosporangiales</taxon>
        <taxon>Thermomonosporaceae</taxon>
        <taxon>Actinomadura</taxon>
    </lineage>
</organism>
<evidence type="ECO:0000256" key="3">
    <source>
        <dbReference type="ARBA" id="ARBA00022448"/>
    </source>
</evidence>
<feature type="domain" description="Fe/B12 periplasmic-binding" evidence="6">
    <location>
        <begin position="61"/>
        <end position="335"/>
    </location>
</feature>
<dbReference type="GO" id="GO:1901678">
    <property type="term" value="P:iron coordination entity transport"/>
    <property type="evidence" value="ECO:0007669"/>
    <property type="project" value="UniProtKB-ARBA"/>
</dbReference>
<dbReference type="InterPro" id="IPR051313">
    <property type="entry name" value="Bact_iron-sidero_bind"/>
</dbReference>
<protein>
    <submittedName>
        <fullName evidence="7">ABC transporter substrate-binding protein</fullName>
    </submittedName>
</protein>
<dbReference type="Proteomes" id="UP000322634">
    <property type="component" value="Unassembled WGS sequence"/>
</dbReference>
<feature type="signal peptide" evidence="5">
    <location>
        <begin position="1"/>
        <end position="19"/>
    </location>
</feature>
<keyword evidence="3" id="KW-0813">Transport</keyword>
<accession>A0A5D0TP88</accession>
<dbReference type="PROSITE" id="PS50983">
    <property type="entry name" value="FE_B12_PBP"/>
    <property type="match status" value="1"/>
</dbReference>
<comment type="caution">
    <text evidence="7">The sequence shown here is derived from an EMBL/GenBank/DDBJ whole genome shotgun (WGS) entry which is preliminary data.</text>
</comment>